<keyword evidence="2" id="KW-0539">Nucleus</keyword>
<evidence type="ECO:0000313" key="6">
    <source>
        <dbReference type="EMBL" id="EPS65858.1"/>
    </source>
</evidence>
<dbReference type="CDD" id="cd00167">
    <property type="entry name" value="SANT"/>
    <property type="match status" value="1"/>
</dbReference>
<evidence type="ECO:0000256" key="1">
    <source>
        <dbReference type="ARBA" id="ARBA00004123"/>
    </source>
</evidence>
<dbReference type="Gene3D" id="1.10.10.60">
    <property type="entry name" value="Homeodomain-like"/>
    <property type="match status" value="1"/>
</dbReference>
<gene>
    <name evidence="6" type="ORF">M569_08918</name>
</gene>
<accession>S8DRZ6</accession>
<organism evidence="6 7">
    <name type="scientific">Genlisea aurea</name>
    <dbReference type="NCBI Taxonomy" id="192259"/>
    <lineage>
        <taxon>Eukaryota</taxon>
        <taxon>Viridiplantae</taxon>
        <taxon>Streptophyta</taxon>
        <taxon>Embryophyta</taxon>
        <taxon>Tracheophyta</taxon>
        <taxon>Spermatophyta</taxon>
        <taxon>Magnoliopsida</taxon>
        <taxon>eudicotyledons</taxon>
        <taxon>Gunneridae</taxon>
        <taxon>Pentapetalae</taxon>
        <taxon>asterids</taxon>
        <taxon>lamiids</taxon>
        <taxon>Lamiales</taxon>
        <taxon>Lentibulariaceae</taxon>
        <taxon>Genlisea</taxon>
    </lineage>
</organism>
<dbReference type="GO" id="GO:0005634">
    <property type="term" value="C:nucleus"/>
    <property type="evidence" value="ECO:0007669"/>
    <property type="project" value="UniProtKB-SubCell"/>
</dbReference>
<evidence type="ECO:0000259" key="4">
    <source>
        <dbReference type="PROSITE" id="PS50090"/>
    </source>
</evidence>
<dbReference type="EMBL" id="AUSU01003990">
    <property type="protein sequence ID" value="EPS65858.1"/>
    <property type="molecule type" value="Genomic_DNA"/>
</dbReference>
<comment type="subcellular location">
    <subcellularLocation>
        <location evidence="1">Nucleus</location>
    </subcellularLocation>
</comment>
<protein>
    <submittedName>
        <fullName evidence="6">Uncharacterized protein</fullName>
    </submittedName>
</protein>
<evidence type="ECO:0000313" key="7">
    <source>
        <dbReference type="Proteomes" id="UP000015453"/>
    </source>
</evidence>
<sequence length="246" mass="27639">RRRWFTYLNSDFKRGGWSPEEDVLLCEAQKIFGNRWTEIAKVVSGRGMFLKKDDPKVLALMQQAELLSSLAMKVNSEKTDHSFESAWTALEDFLKQNKGNELKACRNSDTDFELGVEDLHSCNDGSKPDIYDSSPASSEYSTGSTLPSILLCDDKAEEECPGEIWENMVAYTDAKYNEYPPNTEFDSPIHVTPLFRTLAAAIPSPKFSESEKHFLMKTLGIETTSPTPITNPSQPPACKRSLLHCL</sequence>
<dbReference type="InterPro" id="IPR001005">
    <property type="entry name" value="SANT/Myb"/>
</dbReference>
<proteinExistence type="predicted"/>
<dbReference type="Pfam" id="PF00249">
    <property type="entry name" value="Myb_DNA-binding"/>
    <property type="match status" value="1"/>
</dbReference>
<feature type="non-terminal residue" evidence="6">
    <location>
        <position position="1"/>
    </location>
</feature>
<reference evidence="6 7" key="1">
    <citation type="journal article" date="2013" name="BMC Genomics">
        <title>The miniature genome of a carnivorous plant Genlisea aurea contains a low number of genes and short non-coding sequences.</title>
        <authorList>
            <person name="Leushkin E.V."/>
            <person name="Sutormin R.A."/>
            <person name="Nabieva E.R."/>
            <person name="Penin A.A."/>
            <person name="Kondrashov A.S."/>
            <person name="Logacheva M.D."/>
        </authorList>
    </citation>
    <scope>NUCLEOTIDE SEQUENCE [LARGE SCALE GENOMIC DNA]</scope>
</reference>
<dbReference type="InterPro" id="IPR009057">
    <property type="entry name" value="Homeodomain-like_sf"/>
</dbReference>
<dbReference type="AlphaFoldDB" id="S8DRZ6"/>
<keyword evidence="7" id="KW-1185">Reference proteome</keyword>
<feature type="compositionally biased region" description="Polar residues" evidence="3">
    <location>
        <begin position="134"/>
        <end position="144"/>
    </location>
</feature>
<dbReference type="GO" id="GO:0000981">
    <property type="term" value="F:DNA-binding transcription factor activity, RNA polymerase II-specific"/>
    <property type="evidence" value="ECO:0007669"/>
    <property type="project" value="TreeGrafter"/>
</dbReference>
<feature type="domain" description="Myb-like" evidence="4">
    <location>
        <begin position="9"/>
        <end position="46"/>
    </location>
</feature>
<dbReference type="Proteomes" id="UP000015453">
    <property type="component" value="Unassembled WGS sequence"/>
</dbReference>
<feature type="region of interest" description="Disordered" evidence="3">
    <location>
        <begin position="125"/>
        <end position="144"/>
    </location>
</feature>
<dbReference type="OrthoDB" id="2143914at2759"/>
<name>S8DRZ6_9LAMI</name>
<dbReference type="PROSITE" id="PS50090">
    <property type="entry name" value="MYB_LIKE"/>
    <property type="match status" value="1"/>
</dbReference>
<evidence type="ECO:0000256" key="3">
    <source>
        <dbReference type="SAM" id="MobiDB-lite"/>
    </source>
</evidence>
<dbReference type="SUPFAM" id="SSF46689">
    <property type="entry name" value="Homeodomain-like"/>
    <property type="match status" value="1"/>
</dbReference>
<dbReference type="PANTHER" id="PTHR45614">
    <property type="entry name" value="MYB PROTEIN-RELATED"/>
    <property type="match status" value="1"/>
</dbReference>
<feature type="domain" description="HTH myb-type" evidence="5">
    <location>
        <begin position="9"/>
        <end position="46"/>
    </location>
</feature>
<dbReference type="InterPro" id="IPR017930">
    <property type="entry name" value="Myb_dom"/>
</dbReference>
<comment type="caution">
    <text evidence="6">The sequence shown here is derived from an EMBL/GenBank/DDBJ whole genome shotgun (WGS) entry which is preliminary data.</text>
</comment>
<dbReference type="InterPro" id="IPR050560">
    <property type="entry name" value="MYB_TF"/>
</dbReference>
<evidence type="ECO:0000259" key="5">
    <source>
        <dbReference type="PROSITE" id="PS51294"/>
    </source>
</evidence>
<dbReference type="PANTHER" id="PTHR45614:SF76">
    <property type="entry name" value="TRANSCRIPTION FACTOR MYB124"/>
    <property type="match status" value="1"/>
</dbReference>
<evidence type="ECO:0000256" key="2">
    <source>
        <dbReference type="ARBA" id="ARBA00023242"/>
    </source>
</evidence>
<dbReference type="PROSITE" id="PS51294">
    <property type="entry name" value="HTH_MYB"/>
    <property type="match status" value="1"/>
</dbReference>
<dbReference type="GO" id="GO:0000978">
    <property type="term" value="F:RNA polymerase II cis-regulatory region sequence-specific DNA binding"/>
    <property type="evidence" value="ECO:0007669"/>
    <property type="project" value="TreeGrafter"/>
</dbReference>